<dbReference type="PANTHER" id="PTHR31389">
    <property type="entry name" value="LD39211P"/>
    <property type="match status" value="1"/>
</dbReference>
<accession>A0A7E4W082</accession>
<organism evidence="1 2">
    <name type="scientific">Panagrellus redivivus</name>
    <name type="common">Microworm</name>
    <dbReference type="NCBI Taxonomy" id="6233"/>
    <lineage>
        <taxon>Eukaryota</taxon>
        <taxon>Metazoa</taxon>
        <taxon>Ecdysozoa</taxon>
        <taxon>Nematoda</taxon>
        <taxon>Chromadorea</taxon>
        <taxon>Rhabditida</taxon>
        <taxon>Tylenchina</taxon>
        <taxon>Panagrolaimomorpha</taxon>
        <taxon>Panagrolaimoidea</taxon>
        <taxon>Panagrolaimidae</taxon>
        <taxon>Panagrellus</taxon>
    </lineage>
</organism>
<name>A0A7E4W082_PANRE</name>
<sequence length="190" mass="21936">MYPNYVQDFRNNRFKFVTVNKILHDYDTVLYADSSVYMLRNIKQGVLTDLFDSMKTTFSDIGIRILTSSSHTNYPVTHPNLYSFFKVTVQEMKDTTQLQAGVFLINNSPAGLNVMRRMISCSLEPNCMAPEGAQVKCPYPGFTKNDAIVCHRFDQSALNMLMLELYGTDQTKYYNKTTMLHIKRFEECTI</sequence>
<dbReference type="AlphaFoldDB" id="A0A7E4W082"/>
<dbReference type="PANTHER" id="PTHR31389:SF4">
    <property type="entry name" value="LD39211P"/>
    <property type="match status" value="1"/>
</dbReference>
<keyword evidence="1" id="KW-1185">Reference proteome</keyword>
<reference evidence="2" key="2">
    <citation type="submission" date="2020-10" db="UniProtKB">
        <authorList>
            <consortium name="WormBaseParasite"/>
        </authorList>
    </citation>
    <scope>IDENTIFICATION</scope>
</reference>
<dbReference type="WBParaSite" id="Pan_g5302.t1">
    <property type="protein sequence ID" value="Pan_g5302.t1"/>
    <property type="gene ID" value="Pan_g5302"/>
</dbReference>
<evidence type="ECO:0000313" key="1">
    <source>
        <dbReference type="Proteomes" id="UP000492821"/>
    </source>
</evidence>
<evidence type="ECO:0000313" key="2">
    <source>
        <dbReference type="WBParaSite" id="Pan_g5302.t1"/>
    </source>
</evidence>
<proteinExistence type="predicted"/>
<reference evidence="1" key="1">
    <citation type="journal article" date="2013" name="Genetics">
        <title>The draft genome and transcriptome of Panagrellus redivivus are shaped by the harsh demands of a free-living lifestyle.</title>
        <authorList>
            <person name="Srinivasan J."/>
            <person name="Dillman A.R."/>
            <person name="Macchietto M.G."/>
            <person name="Heikkinen L."/>
            <person name="Lakso M."/>
            <person name="Fracchia K.M."/>
            <person name="Antoshechkin I."/>
            <person name="Mortazavi A."/>
            <person name="Wong G."/>
            <person name="Sternberg P.W."/>
        </authorList>
    </citation>
    <scope>NUCLEOTIDE SEQUENCE [LARGE SCALE GENOMIC DNA]</scope>
    <source>
        <strain evidence="1">MT8872</strain>
    </source>
</reference>
<dbReference type="Proteomes" id="UP000492821">
    <property type="component" value="Unassembled WGS sequence"/>
</dbReference>
<protein>
    <submittedName>
        <fullName evidence="2">SEA domain-containing protein</fullName>
    </submittedName>
</protein>